<accession>A0AAP2F0H6</accession>
<dbReference type="Proteomes" id="UP000653275">
    <property type="component" value="Unassembled WGS sequence"/>
</dbReference>
<reference evidence="1" key="1">
    <citation type="submission" date="2020-12" db="EMBL/GenBank/DDBJ databases">
        <title>Draft genome sequence of Enterobacter spp., Lelliottia spp. and Serratia spp. isolated from drinking water reservoirs and lakes.</title>
        <authorList>
            <person name="Reitter C."/>
            <person name="Neuhaus K."/>
            <person name="Huegler M."/>
        </authorList>
    </citation>
    <scope>NUCLEOTIDE SEQUENCE</scope>
    <source>
        <strain evidence="1">TZW15</strain>
    </source>
</reference>
<dbReference type="Pfam" id="PF05489">
    <property type="entry name" value="Phage_tail_X"/>
    <property type="match status" value="1"/>
</dbReference>
<protein>
    <submittedName>
        <fullName evidence="1">Tail protein X</fullName>
    </submittedName>
</protein>
<evidence type="ECO:0000313" key="2">
    <source>
        <dbReference type="Proteomes" id="UP000653275"/>
    </source>
</evidence>
<sequence>MARIYTTRAGDMLDEICWRFYGTEQEMIAVLEANPGLVELGEVYPAGIKITLPDKVAAPAAQPASLWS</sequence>
<evidence type="ECO:0000313" key="1">
    <source>
        <dbReference type="EMBL" id="MBL5935431.1"/>
    </source>
</evidence>
<name>A0AAP2F0H6_LELAM</name>
<proteinExistence type="predicted"/>
<dbReference type="AlphaFoldDB" id="A0AAP2F0H6"/>
<gene>
    <name evidence="1" type="ORF">I7V27_13385</name>
</gene>
<comment type="caution">
    <text evidence="1">The sequence shown here is derived from an EMBL/GenBank/DDBJ whole genome shotgun (WGS) entry which is preliminary data.</text>
</comment>
<dbReference type="EMBL" id="JAENMS010000006">
    <property type="protein sequence ID" value="MBL5935431.1"/>
    <property type="molecule type" value="Genomic_DNA"/>
</dbReference>
<organism evidence="1 2">
    <name type="scientific">Lelliottia amnigena</name>
    <name type="common">Enterobacter amnigenus</name>
    <dbReference type="NCBI Taxonomy" id="61646"/>
    <lineage>
        <taxon>Bacteria</taxon>
        <taxon>Pseudomonadati</taxon>
        <taxon>Pseudomonadota</taxon>
        <taxon>Gammaproteobacteria</taxon>
        <taxon>Enterobacterales</taxon>
        <taxon>Enterobacteriaceae</taxon>
        <taxon>Lelliottia</taxon>
    </lineage>
</organism>
<dbReference type="InterPro" id="IPR008861">
    <property type="entry name" value="GpX-like"/>
</dbReference>